<protein>
    <submittedName>
        <fullName evidence="1">Esterase</fullName>
    </submittedName>
</protein>
<reference evidence="1 2" key="1">
    <citation type="submission" date="2017-07" db="EMBL/GenBank/DDBJ databases">
        <title>Genome Sequence of Antarctobacter heliothermus Strain SMS3 Isolated from a culture of the Diatom Skeletonema marinoi.</title>
        <authorList>
            <person name="Topel M."/>
            <person name="Pinder M.I.M."/>
            <person name="Johansson O.N."/>
            <person name="Kourtchenko O."/>
            <person name="Godhe A."/>
            <person name="Clarke A.K."/>
        </authorList>
    </citation>
    <scope>NUCLEOTIDE SEQUENCE [LARGE SCALE GENOMIC DNA]</scope>
    <source>
        <strain evidence="1 2">SMS3</strain>
    </source>
</reference>
<proteinExistence type="predicted"/>
<dbReference type="KEGG" id="aht:ANTHELSMS3_03043"/>
<dbReference type="InterPro" id="IPR029058">
    <property type="entry name" value="AB_hydrolase_fold"/>
</dbReference>
<dbReference type="EMBL" id="CP022540">
    <property type="protein sequence ID" value="ASP21695.1"/>
    <property type="molecule type" value="Genomic_DNA"/>
</dbReference>
<dbReference type="PIRSF" id="PIRSF033909">
    <property type="entry name" value="UCP033909"/>
    <property type="match status" value="1"/>
</dbReference>
<dbReference type="AlphaFoldDB" id="A0A222E680"/>
<gene>
    <name evidence="1" type="ORF">ANTHELSMS3_03043</name>
</gene>
<dbReference type="PANTHER" id="PTHR36513">
    <property type="entry name" value="ABC TRANSMEMBRANE TYPE-1 DOMAIN-CONTAINING PROTEIN"/>
    <property type="match status" value="1"/>
</dbReference>
<name>A0A222E680_9RHOB</name>
<dbReference type="InterPro" id="IPR014586">
    <property type="entry name" value="UCP033909"/>
</dbReference>
<evidence type="ECO:0000313" key="2">
    <source>
        <dbReference type="Proteomes" id="UP000203589"/>
    </source>
</evidence>
<dbReference type="PANTHER" id="PTHR36513:SF1">
    <property type="entry name" value="TRANSMEMBRANE PROTEIN"/>
    <property type="match status" value="1"/>
</dbReference>
<dbReference type="InterPro" id="IPR010297">
    <property type="entry name" value="DUF900_hydrolase"/>
</dbReference>
<sequence length="371" mass="40823">MHFCIWRNAADPVEEIVTRAKKGSTLAWDWWIVRGMTRAMFVLFLSVNLVLVGCGPRGFITLVPTAKTDAVEAAVQTVFIATDRRIEGTGPDGLIEQRFGEARDPHLRFGRIDISVPPVHVPGQIEWPGNRPPDPELHFVARAGTRYANEHAFFRDIPRGDTGTVVLFIHGFNVNNAEAIYRLAQIAHDYKTETPVISFSWPSAGDARGYVYDRDSVIFARDDLETLLVGLARDGRRTVILAHSMGGQLVMETLRQMSISGKGDALRPIDGVALISPDIDEDVFLRQAKRITPFPQPFMLMVSKRDKALGLAALITGKPSRLGSIEDPSRLEGLPIEIIDLSDIEGGDRAGHSTAFTAPAAIRLLQDLGPT</sequence>
<dbReference type="SUPFAM" id="SSF53474">
    <property type="entry name" value="alpha/beta-Hydrolases"/>
    <property type="match status" value="1"/>
</dbReference>
<dbReference type="Gene3D" id="3.40.50.1820">
    <property type="entry name" value="alpha/beta hydrolase"/>
    <property type="match status" value="1"/>
</dbReference>
<dbReference type="Proteomes" id="UP000203589">
    <property type="component" value="Chromosome"/>
</dbReference>
<dbReference type="Pfam" id="PF05990">
    <property type="entry name" value="DUF900"/>
    <property type="match status" value="1"/>
</dbReference>
<keyword evidence="2" id="KW-1185">Reference proteome</keyword>
<accession>A0A222E680</accession>
<evidence type="ECO:0000313" key="1">
    <source>
        <dbReference type="EMBL" id="ASP21695.1"/>
    </source>
</evidence>
<organism evidence="1 2">
    <name type="scientific">Antarctobacter heliothermus</name>
    <dbReference type="NCBI Taxonomy" id="74033"/>
    <lineage>
        <taxon>Bacteria</taxon>
        <taxon>Pseudomonadati</taxon>
        <taxon>Pseudomonadota</taxon>
        <taxon>Alphaproteobacteria</taxon>
        <taxon>Rhodobacterales</taxon>
        <taxon>Roseobacteraceae</taxon>
        <taxon>Antarctobacter</taxon>
    </lineage>
</organism>